<proteinExistence type="predicted"/>
<evidence type="ECO:0000313" key="1">
    <source>
        <dbReference type="EMBL" id="KGA18490.1"/>
    </source>
</evidence>
<dbReference type="AlphaFoldDB" id="A0A094Q319"/>
<dbReference type="InterPro" id="IPR054206">
    <property type="entry name" value="DUF6912"/>
</dbReference>
<reference evidence="1" key="1">
    <citation type="submission" date="2014-05" db="EMBL/GenBank/DDBJ databases">
        <title>Key roles for freshwater Actinobacteria revealed by deep metagenomic sequencing.</title>
        <authorList>
            <person name="Ghai R."/>
            <person name="Mizuno C.M."/>
            <person name="Picazo A."/>
            <person name="Camacho A."/>
            <person name="Rodriguez-Valera F."/>
        </authorList>
    </citation>
    <scope>NUCLEOTIDE SEQUENCE</scope>
</reference>
<sequence>MRAYVGLTFDEVSTLFSSGELAADTFFAPTSAFVAEHTDLDEEEREFVLSMLAAEESIELRDAGYGFVLAAEIPNSAIAESGADSIKISTSINLEWAQCVFLVSPDGEELTWFAIQEVKELLPSWGN</sequence>
<gene>
    <name evidence="1" type="ORF">GM50_8550</name>
</gene>
<accession>A0A094Q319</accession>
<protein>
    <submittedName>
        <fullName evidence="1">Uncharacterized protein</fullName>
    </submittedName>
</protein>
<dbReference type="Pfam" id="PF21853">
    <property type="entry name" value="DUF6912"/>
    <property type="match status" value="1"/>
</dbReference>
<comment type="caution">
    <text evidence="1">The sequence shown here is derived from an EMBL/GenBank/DDBJ whole genome shotgun (WGS) entry which is preliminary data.</text>
</comment>
<name>A0A094Q319_9ZZZZ</name>
<organism evidence="1">
    <name type="scientific">freshwater metagenome</name>
    <dbReference type="NCBI Taxonomy" id="449393"/>
    <lineage>
        <taxon>unclassified sequences</taxon>
        <taxon>metagenomes</taxon>
        <taxon>ecological metagenomes</taxon>
    </lineage>
</organism>
<dbReference type="EMBL" id="JNSK01000024">
    <property type="protein sequence ID" value="KGA18490.1"/>
    <property type="molecule type" value="Genomic_DNA"/>
</dbReference>